<reference evidence="1" key="2">
    <citation type="journal article" date="2022" name="New Phytol.">
        <title>Evolutionary transition to the ectomycorrhizal habit in the genomes of a hyperdiverse lineage of mushroom-forming fungi.</title>
        <authorList>
            <person name="Looney B."/>
            <person name="Miyauchi S."/>
            <person name="Morin E."/>
            <person name="Drula E."/>
            <person name="Courty P.E."/>
            <person name="Kohler A."/>
            <person name="Kuo A."/>
            <person name="LaButti K."/>
            <person name="Pangilinan J."/>
            <person name="Lipzen A."/>
            <person name="Riley R."/>
            <person name="Andreopoulos W."/>
            <person name="He G."/>
            <person name="Johnson J."/>
            <person name="Nolan M."/>
            <person name="Tritt A."/>
            <person name="Barry K.W."/>
            <person name="Grigoriev I.V."/>
            <person name="Nagy L.G."/>
            <person name="Hibbett D."/>
            <person name="Henrissat B."/>
            <person name="Matheny P.B."/>
            <person name="Labbe J."/>
            <person name="Martin F.M."/>
        </authorList>
    </citation>
    <scope>NUCLEOTIDE SEQUENCE</scope>
    <source>
        <strain evidence="1">EC-137</strain>
    </source>
</reference>
<accession>A0ACB8QZX1</accession>
<gene>
    <name evidence="1" type="ORF">K488DRAFT_81435</name>
</gene>
<name>A0ACB8QZX1_9AGAM</name>
<protein>
    <submittedName>
        <fullName evidence="1">Uncharacterized protein</fullName>
    </submittedName>
</protein>
<reference evidence="1" key="1">
    <citation type="submission" date="2021-02" db="EMBL/GenBank/DDBJ databases">
        <authorList>
            <consortium name="DOE Joint Genome Institute"/>
            <person name="Ahrendt S."/>
            <person name="Looney B.P."/>
            <person name="Miyauchi S."/>
            <person name="Morin E."/>
            <person name="Drula E."/>
            <person name="Courty P.E."/>
            <person name="Chicoki N."/>
            <person name="Fauchery L."/>
            <person name="Kohler A."/>
            <person name="Kuo A."/>
            <person name="Labutti K."/>
            <person name="Pangilinan J."/>
            <person name="Lipzen A."/>
            <person name="Riley R."/>
            <person name="Andreopoulos W."/>
            <person name="He G."/>
            <person name="Johnson J."/>
            <person name="Barry K.W."/>
            <person name="Grigoriev I.V."/>
            <person name="Nagy L."/>
            <person name="Hibbett D."/>
            <person name="Henrissat B."/>
            <person name="Matheny P.B."/>
            <person name="Labbe J."/>
            <person name="Martin F."/>
        </authorList>
    </citation>
    <scope>NUCLEOTIDE SEQUENCE</scope>
    <source>
        <strain evidence="1">EC-137</strain>
    </source>
</reference>
<dbReference type="EMBL" id="MU273465">
    <property type="protein sequence ID" value="KAI0037212.1"/>
    <property type="molecule type" value="Genomic_DNA"/>
</dbReference>
<keyword evidence="2" id="KW-1185">Reference proteome</keyword>
<evidence type="ECO:0000313" key="2">
    <source>
        <dbReference type="Proteomes" id="UP000814128"/>
    </source>
</evidence>
<evidence type="ECO:0000313" key="1">
    <source>
        <dbReference type="EMBL" id="KAI0037212.1"/>
    </source>
</evidence>
<dbReference type="Proteomes" id="UP000814128">
    <property type="component" value="Unassembled WGS sequence"/>
</dbReference>
<sequence>MSSSSDSSLRRLPRRSDKGDPERRSAVKKAKKAEVIRARQMWFETCQRHKPYKWIGRAMLPSDTNKPPLLHYGIGLKVEPMYKGESLVRYAKEKSIYKDLVASDGSLNTGATVYLAMDRAVQYLCFELSYELEVILPYSTKYDVIIAIYTNWDVGRDLMPPRRAKEVVNAIQQAVGDLEQIPLWYHDRTEHDGDYALLPRSRPFPKPTLPPAGPGCPAPEVTDIHPALHTTPPSEQPEQA</sequence>
<comment type="caution">
    <text evidence="1">The sequence shown here is derived from an EMBL/GenBank/DDBJ whole genome shotgun (WGS) entry which is preliminary data.</text>
</comment>
<proteinExistence type="predicted"/>
<organism evidence="1 2">
    <name type="scientific">Vararia minispora EC-137</name>
    <dbReference type="NCBI Taxonomy" id="1314806"/>
    <lineage>
        <taxon>Eukaryota</taxon>
        <taxon>Fungi</taxon>
        <taxon>Dikarya</taxon>
        <taxon>Basidiomycota</taxon>
        <taxon>Agaricomycotina</taxon>
        <taxon>Agaricomycetes</taxon>
        <taxon>Russulales</taxon>
        <taxon>Lachnocladiaceae</taxon>
        <taxon>Vararia</taxon>
    </lineage>
</organism>